<feature type="region of interest" description="Disordered" evidence="1">
    <location>
        <begin position="77"/>
        <end position="105"/>
    </location>
</feature>
<proteinExistence type="predicted"/>
<name>A0A8E2EN68_9PEZI</name>
<evidence type="ECO:0000313" key="3">
    <source>
        <dbReference type="Proteomes" id="UP000250140"/>
    </source>
</evidence>
<evidence type="ECO:0000256" key="1">
    <source>
        <dbReference type="SAM" id="MobiDB-lite"/>
    </source>
</evidence>
<protein>
    <submittedName>
        <fullName evidence="2">Uncharacterized protein</fullName>
    </submittedName>
</protein>
<dbReference type="Proteomes" id="UP000250140">
    <property type="component" value="Unassembled WGS sequence"/>
</dbReference>
<keyword evidence="3" id="KW-1185">Reference proteome</keyword>
<dbReference type="EMBL" id="KV751088">
    <property type="protein sequence ID" value="OCL01716.1"/>
    <property type="molecule type" value="Genomic_DNA"/>
</dbReference>
<organism evidence="2 3">
    <name type="scientific">Glonium stellatum</name>
    <dbReference type="NCBI Taxonomy" id="574774"/>
    <lineage>
        <taxon>Eukaryota</taxon>
        <taxon>Fungi</taxon>
        <taxon>Dikarya</taxon>
        <taxon>Ascomycota</taxon>
        <taxon>Pezizomycotina</taxon>
        <taxon>Dothideomycetes</taxon>
        <taxon>Pleosporomycetidae</taxon>
        <taxon>Gloniales</taxon>
        <taxon>Gloniaceae</taxon>
        <taxon>Glonium</taxon>
    </lineage>
</organism>
<dbReference type="AlphaFoldDB" id="A0A8E2EN68"/>
<reference evidence="2 3" key="1">
    <citation type="journal article" date="2016" name="Nat. Commun.">
        <title>Ectomycorrhizal ecology is imprinted in the genome of the dominant symbiotic fungus Cenococcum geophilum.</title>
        <authorList>
            <consortium name="DOE Joint Genome Institute"/>
            <person name="Peter M."/>
            <person name="Kohler A."/>
            <person name="Ohm R.A."/>
            <person name="Kuo A."/>
            <person name="Krutzmann J."/>
            <person name="Morin E."/>
            <person name="Arend M."/>
            <person name="Barry K.W."/>
            <person name="Binder M."/>
            <person name="Choi C."/>
            <person name="Clum A."/>
            <person name="Copeland A."/>
            <person name="Grisel N."/>
            <person name="Haridas S."/>
            <person name="Kipfer T."/>
            <person name="LaButti K."/>
            <person name="Lindquist E."/>
            <person name="Lipzen A."/>
            <person name="Maire R."/>
            <person name="Meier B."/>
            <person name="Mihaltcheva S."/>
            <person name="Molinier V."/>
            <person name="Murat C."/>
            <person name="Poggeler S."/>
            <person name="Quandt C.A."/>
            <person name="Sperisen C."/>
            <person name="Tritt A."/>
            <person name="Tisserant E."/>
            <person name="Crous P.W."/>
            <person name="Henrissat B."/>
            <person name="Nehls U."/>
            <person name="Egli S."/>
            <person name="Spatafora J.W."/>
            <person name="Grigoriev I.V."/>
            <person name="Martin F.M."/>
        </authorList>
    </citation>
    <scope>NUCLEOTIDE SEQUENCE [LARGE SCALE GENOMIC DNA]</scope>
    <source>
        <strain evidence="2 3">CBS 207.34</strain>
    </source>
</reference>
<accession>A0A8E2EN68</accession>
<sequence length="105" mass="11818">MRGRSEVDELKRERENPVETCESQCRHARVRQTRGRGDRLIRLTVNQEFDDGQAHFQPVPYGETAGAVTFEPREKVMASRRGTHLGGSSGSGPAARPLTLDRFPR</sequence>
<gene>
    <name evidence="2" type="ORF">AOQ84DRAFT_230536</name>
</gene>
<evidence type="ECO:0000313" key="2">
    <source>
        <dbReference type="EMBL" id="OCL01716.1"/>
    </source>
</evidence>